<dbReference type="EnsemblMetazoa" id="HelroT112376">
    <property type="protein sequence ID" value="HelroP112376"/>
    <property type="gene ID" value="HelroG112376"/>
</dbReference>
<dbReference type="InterPro" id="IPR000198">
    <property type="entry name" value="RhoGAP_dom"/>
</dbReference>
<dbReference type="KEGG" id="hro:HELRODRAFT_112376"/>
<dbReference type="eggNOG" id="KOG4271">
    <property type="taxonomic scope" value="Eukaryota"/>
</dbReference>
<dbReference type="SUPFAM" id="SSF48350">
    <property type="entry name" value="GTPase activation domain, GAP"/>
    <property type="match status" value="1"/>
</dbReference>
<dbReference type="InParanoid" id="T1EFJ3"/>
<proteinExistence type="predicted"/>
<dbReference type="OrthoDB" id="5873004at2759"/>
<dbReference type="InterPro" id="IPR051978">
    <property type="entry name" value="Rho-GAP_domain"/>
</dbReference>
<sequence>MKDVKNIDGGYWRRWMKSASDSPSSTKPNKKDRSSSSTADKTKKDVKQHRLSTLCQSSDKPLPLFVEKCISYIEEHGMSFEGIYRVPGNRAHVNYLIKRFHEDPSIDFVSMDLPANVIATALKSFFQNLLEPLVPEQFHPLISEAIGKEDRMDQMNEIRHIIGKLPPINQHVLKRIISHIHRISENQQENNMDPRNLSICWWPTLTRPTIGSLDLLQAISKPLELFVLTLIQHSHFFFPSPSPSL</sequence>
<dbReference type="InterPro" id="IPR008936">
    <property type="entry name" value="Rho_GTPase_activation_prot"/>
</dbReference>
<dbReference type="Pfam" id="PF00620">
    <property type="entry name" value="RhoGAP"/>
    <property type="match status" value="1"/>
</dbReference>
<dbReference type="PROSITE" id="PS50238">
    <property type="entry name" value="RHOGAP"/>
    <property type="match status" value="1"/>
</dbReference>
<evidence type="ECO:0000256" key="1">
    <source>
        <dbReference type="SAM" id="MobiDB-lite"/>
    </source>
</evidence>
<dbReference type="CTD" id="20195345"/>
<name>T1EFJ3_HELRO</name>
<dbReference type="OMA" id="HIHRISE"/>
<dbReference type="HOGENOM" id="CLU_1134616_0_0_1"/>
<dbReference type="EMBL" id="AMQM01004751">
    <property type="status" value="NOT_ANNOTATED_CDS"/>
    <property type="molecule type" value="Genomic_DNA"/>
</dbReference>
<dbReference type="Gene3D" id="1.10.555.10">
    <property type="entry name" value="Rho GTPase activation protein"/>
    <property type="match status" value="1"/>
</dbReference>
<feature type="domain" description="Rho-GAP" evidence="2">
    <location>
        <begin position="49"/>
        <end position="238"/>
    </location>
</feature>
<organism evidence="4 5">
    <name type="scientific">Helobdella robusta</name>
    <name type="common">Californian leech</name>
    <dbReference type="NCBI Taxonomy" id="6412"/>
    <lineage>
        <taxon>Eukaryota</taxon>
        <taxon>Metazoa</taxon>
        <taxon>Spiralia</taxon>
        <taxon>Lophotrochozoa</taxon>
        <taxon>Annelida</taxon>
        <taxon>Clitellata</taxon>
        <taxon>Hirudinea</taxon>
        <taxon>Rhynchobdellida</taxon>
        <taxon>Glossiphoniidae</taxon>
        <taxon>Helobdella</taxon>
    </lineage>
</organism>
<evidence type="ECO:0000259" key="2">
    <source>
        <dbReference type="PROSITE" id="PS50238"/>
    </source>
</evidence>
<evidence type="ECO:0000313" key="3">
    <source>
        <dbReference type="EMBL" id="ESO03011.1"/>
    </source>
</evidence>
<gene>
    <name evidence="4" type="primary">20195345</name>
    <name evidence="3" type="ORF">HELRODRAFT_112376</name>
</gene>
<reference evidence="3 5" key="2">
    <citation type="journal article" date="2013" name="Nature">
        <title>Insights into bilaterian evolution from three spiralian genomes.</title>
        <authorList>
            <person name="Simakov O."/>
            <person name="Marletaz F."/>
            <person name="Cho S.J."/>
            <person name="Edsinger-Gonzales E."/>
            <person name="Havlak P."/>
            <person name="Hellsten U."/>
            <person name="Kuo D.H."/>
            <person name="Larsson T."/>
            <person name="Lv J."/>
            <person name="Arendt D."/>
            <person name="Savage R."/>
            <person name="Osoegawa K."/>
            <person name="de Jong P."/>
            <person name="Grimwood J."/>
            <person name="Chapman J.A."/>
            <person name="Shapiro H."/>
            <person name="Aerts A."/>
            <person name="Otillar R.P."/>
            <person name="Terry A.Y."/>
            <person name="Boore J.L."/>
            <person name="Grigoriev I.V."/>
            <person name="Lindberg D.R."/>
            <person name="Seaver E.C."/>
            <person name="Weisblat D.A."/>
            <person name="Putnam N.H."/>
            <person name="Rokhsar D.S."/>
        </authorList>
    </citation>
    <scope>NUCLEOTIDE SEQUENCE</scope>
</reference>
<reference evidence="4" key="3">
    <citation type="submission" date="2015-06" db="UniProtKB">
        <authorList>
            <consortium name="EnsemblMetazoa"/>
        </authorList>
    </citation>
    <scope>IDENTIFICATION</scope>
</reference>
<dbReference type="STRING" id="6412.T1EFJ3"/>
<evidence type="ECO:0000313" key="4">
    <source>
        <dbReference type="EnsemblMetazoa" id="HelroP112376"/>
    </source>
</evidence>
<dbReference type="EMBL" id="KB096676">
    <property type="protein sequence ID" value="ESO03011.1"/>
    <property type="molecule type" value="Genomic_DNA"/>
</dbReference>
<dbReference type="Proteomes" id="UP000015101">
    <property type="component" value="Unassembled WGS sequence"/>
</dbReference>
<dbReference type="AlphaFoldDB" id="T1EFJ3"/>
<evidence type="ECO:0000313" key="5">
    <source>
        <dbReference type="Proteomes" id="UP000015101"/>
    </source>
</evidence>
<feature type="region of interest" description="Disordered" evidence="1">
    <location>
        <begin position="15"/>
        <end position="47"/>
    </location>
</feature>
<feature type="compositionally biased region" description="Basic and acidic residues" evidence="1">
    <location>
        <begin position="29"/>
        <end position="45"/>
    </location>
</feature>
<protein>
    <recommendedName>
        <fullName evidence="2">Rho-GAP domain-containing protein</fullName>
    </recommendedName>
</protein>
<accession>T1EFJ3</accession>
<dbReference type="PANTHER" id="PTHR46005">
    <property type="entry name" value="RHO GTPASE-ACTIVATING PROTEIN 190"/>
    <property type="match status" value="1"/>
</dbReference>
<dbReference type="SMART" id="SM00324">
    <property type="entry name" value="RhoGAP"/>
    <property type="match status" value="1"/>
</dbReference>
<keyword evidence="5" id="KW-1185">Reference proteome</keyword>
<reference evidence="5" key="1">
    <citation type="submission" date="2012-12" db="EMBL/GenBank/DDBJ databases">
        <authorList>
            <person name="Hellsten U."/>
            <person name="Grimwood J."/>
            <person name="Chapman J.A."/>
            <person name="Shapiro H."/>
            <person name="Aerts A."/>
            <person name="Otillar R.P."/>
            <person name="Terry A.Y."/>
            <person name="Boore J.L."/>
            <person name="Simakov O."/>
            <person name="Marletaz F."/>
            <person name="Cho S.-J."/>
            <person name="Edsinger-Gonzales E."/>
            <person name="Havlak P."/>
            <person name="Kuo D.-H."/>
            <person name="Larsson T."/>
            <person name="Lv J."/>
            <person name="Arendt D."/>
            <person name="Savage R."/>
            <person name="Osoegawa K."/>
            <person name="de Jong P."/>
            <person name="Lindberg D.R."/>
            <person name="Seaver E.C."/>
            <person name="Weisblat D.A."/>
            <person name="Putnam N.H."/>
            <person name="Grigoriev I.V."/>
            <person name="Rokhsar D.S."/>
        </authorList>
    </citation>
    <scope>NUCLEOTIDE SEQUENCE</scope>
</reference>
<dbReference type="GO" id="GO:0007165">
    <property type="term" value="P:signal transduction"/>
    <property type="evidence" value="ECO:0007669"/>
    <property type="project" value="InterPro"/>
</dbReference>
<dbReference type="PANTHER" id="PTHR46005:SF4">
    <property type="entry name" value="RHO GTPASE-ACTIVATING PROTEIN 190"/>
    <property type="match status" value="1"/>
</dbReference>
<dbReference type="GeneID" id="20195345"/>
<dbReference type="RefSeq" id="XP_009018704.1">
    <property type="nucleotide sequence ID" value="XM_009020456.1"/>
</dbReference>